<comment type="similarity">
    <text evidence="2">Belongs to the methyl-accepting chemotaxis (MCP) protein family.</text>
</comment>
<proteinExistence type="inferred from homology"/>
<sequence length="302" mass="32031">MANTSESLAGNIEFGTDLIVGISESIKQIASGSESIAESARGNQLMLAEVSKGMEQIAESSLALANETAEVAQKAGEGLRSIERAVAQMQVISEAASASTAAVAQMDHRTEEIDRVTVIMAEIASQIQLLSLNAAIEAARAGEYGRGFAVVADEIRKLADQSTSSAKDIAKTVAHIRQSSRESKEAMNRVAAEIQTGYECVDVAGHSFQEIVELTEQVSFKVQEVSSVTEEVSASAEQILVSVQETVSITEVSLAGTREIAVCAEEQLTIMEDSLESARQLREQAKRLSGEIGSHAGEKEVG</sequence>
<evidence type="ECO:0000313" key="5">
    <source>
        <dbReference type="EMBL" id="MBB6695739.1"/>
    </source>
</evidence>
<evidence type="ECO:0000256" key="1">
    <source>
        <dbReference type="ARBA" id="ARBA00023224"/>
    </source>
</evidence>
<accession>A0A841U7A9</accession>
<protein>
    <recommendedName>
        <fullName evidence="4">Methyl-accepting transducer domain-containing protein</fullName>
    </recommendedName>
</protein>
<reference evidence="5 6" key="1">
    <citation type="submission" date="2020-08" db="EMBL/GenBank/DDBJ databases">
        <title>Cohnella phylogeny.</title>
        <authorList>
            <person name="Dunlap C."/>
        </authorList>
    </citation>
    <scope>NUCLEOTIDE SEQUENCE [LARGE SCALE GENOMIC DNA]</scope>
    <source>
        <strain evidence="5 6">DSM 25239</strain>
    </source>
</reference>
<dbReference type="GO" id="GO:0016020">
    <property type="term" value="C:membrane"/>
    <property type="evidence" value="ECO:0007669"/>
    <property type="project" value="InterPro"/>
</dbReference>
<dbReference type="AlphaFoldDB" id="A0A841U7A9"/>
<dbReference type="PRINTS" id="PR00260">
    <property type="entry name" value="CHEMTRNSDUCR"/>
</dbReference>
<dbReference type="SUPFAM" id="SSF58104">
    <property type="entry name" value="Methyl-accepting chemotaxis protein (MCP) signaling domain"/>
    <property type="match status" value="1"/>
</dbReference>
<evidence type="ECO:0000313" key="6">
    <source>
        <dbReference type="Proteomes" id="UP000553776"/>
    </source>
</evidence>
<evidence type="ECO:0000256" key="3">
    <source>
        <dbReference type="PROSITE-ProRule" id="PRU00284"/>
    </source>
</evidence>
<dbReference type="SMART" id="SM00283">
    <property type="entry name" value="MA"/>
    <property type="match status" value="1"/>
</dbReference>
<keyword evidence="6" id="KW-1185">Reference proteome</keyword>
<dbReference type="RefSeq" id="WP_185139686.1">
    <property type="nucleotide sequence ID" value="NZ_JACJVR010000138.1"/>
</dbReference>
<dbReference type="PROSITE" id="PS50111">
    <property type="entry name" value="CHEMOTAXIS_TRANSDUC_2"/>
    <property type="match status" value="1"/>
</dbReference>
<evidence type="ECO:0000259" key="4">
    <source>
        <dbReference type="PROSITE" id="PS50111"/>
    </source>
</evidence>
<dbReference type="Proteomes" id="UP000553776">
    <property type="component" value="Unassembled WGS sequence"/>
</dbReference>
<dbReference type="GO" id="GO:0006935">
    <property type="term" value="P:chemotaxis"/>
    <property type="evidence" value="ECO:0007669"/>
    <property type="project" value="InterPro"/>
</dbReference>
<dbReference type="PANTHER" id="PTHR32089">
    <property type="entry name" value="METHYL-ACCEPTING CHEMOTAXIS PROTEIN MCPB"/>
    <property type="match status" value="1"/>
</dbReference>
<dbReference type="InterPro" id="IPR004090">
    <property type="entry name" value="Chemotax_Me-accpt_rcpt"/>
</dbReference>
<dbReference type="InterPro" id="IPR004089">
    <property type="entry name" value="MCPsignal_dom"/>
</dbReference>
<dbReference type="GO" id="GO:0004888">
    <property type="term" value="F:transmembrane signaling receptor activity"/>
    <property type="evidence" value="ECO:0007669"/>
    <property type="project" value="InterPro"/>
</dbReference>
<dbReference type="Pfam" id="PF00015">
    <property type="entry name" value="MCPsignal"/>
    <property type="match status" value="1"/>
</dbReference>
<organism evidence="5 6">
    <name type="scientific">Cohnella xylanilytica</name>
    <dbReference type="NCBI Taxonomy" id="557555"/>
    <lineage>
        <taxon>Bacteria</taxon>
        <taxon>Bacillati</taxon>
        <taxon>Bacillota</taxon>
        <taxon>Bacilli</taxon>
        <taxon>Bacillales</taxon>
        <taxon>Paenibacillaceae</taxon>
        <taxon>Cohnella</taxon>
    </lineage>
</organism>
<feature type="domain" description="Methyl-accepting transducer" evidence="4">
    <location>
        <begin position="22"/>
        <end position="247"/>
    </location>
</feature>
<keyword evidence="1 3" id="KW-0807">Transducer</keyword>
<gene>
    <name evidence="5" type="ORF">H7B90_30540</name>
</gene>
<dbReference type="Gene3D" id="1.10.287.950">
    <property type="entry name" value="Methyl-accepting chemotaxis protein"/>
    <property type="match status" value="1"/>
</dbReference>
<comment type="caution">
    <text evidence="5">The sequence shown here is derived from an EMBL/GenBank/DDBJ whole genome shotgun (WGS) entry which is preliminary data.</text>
</comment>
<evidence type="ECO:0000256" key="2">
    <source>
        <dbReference type="ARBA" id="ARBA00029447"/>
    </source>
</evidence>
<dbReference type="PANTHER" id="PTHR32089:SF114">
    <property type="entry name" value="METHYL-ACCEPTING CHEMOTAXIS PROTEIN MCPB"/>
    <property type="match status" value="1"/>
</dbReference>
<dbReference type="GO" id="GO:0007165">
    <property type="term" value="P:signal transduction"/>
    <property type="evidence" value="ECO:0007669"/>
    <property type="project" value="UniProtKB-KW"/>
</dbReference>
<name>A0A841U7A9_9BACL</name>
<dbReference type="EMBL" id="JACJVR010000138">
    <property type="protein sequence ID" value="MBB6695739.1"/>
    <property type="molecule type" value="Genomic_DNA"/>
</dbReference>